<feature type="non-terminal residue" evidence="1">
    <location>
        <position position="1"/>
    </location>
</feature>
<dbReference type="Proteomes" id="UP000257109">
    <property type="component" value="Unassembled WGS sequence"/>
</dbReference>
<proteinExistence type="predicted"/>
<dbReference type="EMBL" id="QJKJ01009271">
    <property type="protein sequence ID" value="RDX77150.1"/>
    <property type="molecule type" value="Genomic_DNA"/>
</dbReference>
<accession>A0A371FFY1</accession>
<dbReference type="Gene3D" id="3.30.70.270">
    <property type="match status" value="1"/>
</dbReference>
<comment type="caution">
    <text evidence="1">The sequence shown here is derived from an EMBL/GenBank/DDBJ whole genome shotgun (WGS) entry which is preliminary data.</text>
</comment>
<reference evidence="1" key="1">
    <citation type="submission" date="2018-05" db="EMBL/GenBank/DDBJ databases">
        <title>Draft genome of Mucuna pruriens seed.</title>
        <authorList>
            <person name="Nnadi N.E."/>
            <person name="Vos R."/>
            <person name="Hasami M.H."/>
            <person name="Devisetty U.K."/>
            <person name="Aguiy J.C."/>
        </authorList>
    </citation>
    <scope>NUCLEOTIDE SEQUENCE [LARGE SCALE GENOMIC DNA]</scope>
    <source>
        <strain evidence="1">JCA_2017</strain>
    </source>
</reference>
<evidence type="ECO:0000313" key="1">
    <source>
        <dbReference type="EMBL" id="RDX77150.1"/>
    </source>
</evidence>
<dbReference type="OrthoDB" id="1428427at2759"/>
<evidence type="ECO:0000313" key="2">
    <source>
        <dbReference type="Proteomes" id="UP000257109"/>
    </source>
</evidence>
<dbReference type="PANTHER" id="PTHR24559:SF444">
    <property type="entry name" value="REVERSE TRANSCRIPTASE DOMAIN-CONTAINING PROTEIN"/>
    <property type="match status" value="1"/>
</dbReference>
<dbReference type="PANTHER" id="PTHR24559">
    <property type="entry name" value="TRANSPOSON TY3-I GAG-POL POLYPROTEIN"/>
    <property type="match status" value="1"/>
</dbReference>
<sequence length="204" mass="23635">MCTNYTNLNKACPKDPNPLLSINKLFDGTFGHDLLSFMDAYSRYNQIHMHPLDKFLLLSNSIQAKKCRSHLPEIDGLSVQGLGKVYVNDMVAKSPQDEQHYEVLNRIFDVLRKHRLKLNLEKCSFNVQVGKFLGYMLTWRGIKANLDKCEVVINMRSSRSLVSRITALSRFLSRSAKKALLVFQSLKRYERFQWIEANELAFKT</sequence>
<dbReference type="SUPFAM" id="SSF56672">
    <property type="entry name" value="DNA/RNA polymerases"/>
    <property type="match status" value="1"/>
</dbReference>
<dbReference type="InterPro" id="IPR053134">
    <property type="entry name" value="RNA-dir_DNA_polymerase"/>
</dbReference>
<dbReference type="InterPro" id="IPR043502">
    <property type="entry name" value="DNA/RNA_pol_sf"/>
</dbReference>
<protein>
    <recommendedName>
        <fullName evidence="3">Reverse transcriptase domain-containing protein</fullName>
    </recommendedName>
</protein>
<keyword evidence="2" id="KW-1185">Reference proteome</keyword>
<organism evidence="1 2">
    <name type="scientific">Mucuna pruriens</name>
    <name type="common">Velvet bean</name>
    <name type="synonym">Dolichos pruriens</name>
    <dbReference type="NCBI Taxonomy" id="157652"/>
    <lineage>
        <taxon>Eukaryota</taxon>
        <taxon>Viridiplantae</taxon>
        <taxon>Streptophyta</taxon>
        <taxon>Embryophyta</taxon>
        <taxon>Tracheophyta</taxon>
        <taxon>Spermatophyta</taxon>
        <taxon>Magnoliopsida</taxon>
        <taxon>eudicotyledons</taxon>
        <taxon>Gunneridae</taxon>
        <taxon>Pentapetalae</taxon>
        <taxon>rosids</taxon>
        <taxon>fabids</taxon>
        <taxon>Fabales</taxon>
        <taxon>Fabaceae</taxon>
        <taxon>Papilionoideae</taxon>
        <taxon>50 kb inversion clade</taxon>
        <taxon>NPAAA clade</taxon>
        <taxon>indigoferoid/millettioid clade</taxon>
        <taxon>Phaseoleae</taxon>
        <taxon>Mucuna</taxon>
    </lineage>
</organism>
<evidence type="ECO:0008006" key="3">
    <source>
        <dbReference type="Google" id="ProtNLM"/>
    </source>
</evidence>
<dbReference type="InterPro" id="IPR043128">
    <property type="entry name" value="Rev_trsase/Diguanyl_cyclase"/>
</dbReference>
<name>A0A371FFY1_MUCPR</name>
<gene>
    <name evidence="1" type="ORF">CR513_42774</name>
</gene>
<dbReference type="CDD" id="cd01647">
    <property type="entry name" value="RT_LTR"/>
    <property type="match status" value="1"/>
</dbReference>
<dbReference type="AlphaFoldDB" id="A0A371FFY1"/>